<accession>A0A975R949</accession>
<dbReference type="PANTHER" id="PTHR43228">
    <property type="entry name" value="TWO-COMPONENT RESPONSE REGULATOR"/>
    <property type="match status" value="1"/>
</dbReference>
<dbReference type="Gene3D" id="1.20.120.160">
    <property type="entry name" value="HPT domain"/>
    <property type="match status" value="1"/>
</dbReference>
<protein>
    <submittedName>
        <fullName evidence="6">Response regulator</fullName>
    </submittedName>
</protein>
<evidence type="ECO:0000256" key="2">
    <source>
        <dbReference type="PROSITE-ProRule" id="PRU00110"/>
    </source>
</evidence>
<feature type="domain" description="HPt" evidence="5">
    <location>
        <begin position="145"/>
        <end position="245"/>
    </location>
</feature>
<keyword evidence="1" id="KW-0902">Two-component regulatory system</keyword>
<dbReference type="SMART" id="SM00448">
    <property type="entry name" value="REC"/>
    <property type="match status" value="1"/>
</dbReference>
<feature type="modified residue" description="4-aspartylphosphate" evidence="3">
    <location>
        <position position="56"/>
    </location>
</feature>
<evidence type="ECO:0000259" key="4">
    <source>
        <dbReference type="PROSITE" id="PS50110"/>
    </source>
</evidence>
<dbReference type="Pfam" id="PF00072">
    <property type="entry name" value="Response_reg"/>
    <property type="match status" value="1"/>
</dbReference>
<dbReference type="Proteomes" id="UP000676649">
    <property type="component" value="Chromosome"/>
</dbReference>
<dbReference type="KEGG" id="mpad:KEF85_00730"/>
<dbReference type="Gene3D" id="3.40.50.2300">
    <property type="match status" value="1"/>
</dbReference>
<evidence type="ECO:0000313" key="7">
    <source>
        <dbReference type="Proteomes" id="UP000676649"/>
    </source>
</evidence>
<dbReference type="InterPro" id="IPR008207">
    <property type="entry name" value="Sig_transdc_His_kin_Hpt_dom"/>
</dbReference>
<dbReference type="PROSITE" id="PS50110">
    <property type="entry name" value="RESPONSE_REGULATORY"/>
    <property type="match status" value="1"/>
</dbReference>
<feature type="modified residue" description="Phosphohistidine" evidence="2">
    <location>
        <position position="184"/>
    </location>
</feature>
<dbReference type="InterPro" id="IPR052048">
    <property type="entry name" value="ST_Response_Regulator"/>
</dbReference>
<proteinExistence type="predicted"/>
<evidence type="ECO:0000313" key="6">
    <source>
        <dbReference type="EMBL" id="QWF71060.1"/>
    </source>
</evidence>
<evidence type="ECO:0000256" key="1">
    <source>
        <dbReference type="ARBA" id="ARBA00023012"/>
    </source>
</evidence>
<dbReference type="RefSeq" id="WP_215582623.1">
    <property type="nucleotide sequence ID" value="NZ_CP073754.1"/>
</dbReference>
<dbReference type="GO" id="GO:0000160">
    <property type="term" value="P:phosphorelay signal transduction system"/>
    <property type="evidence" value="ECO:0007669"/>
    <property type="project" value="UniProtKB-KW"/>
</dbReference>
<dbReference type="InterPro" id="IPR011006">
    <property type="entry name" value="CheY-like_superfamily"/>
</dbReference>
<name>A0A975R949_9GAMM</name>
<dbReference type="SUPFAM" id="SSF47226">
    <property type="entry name" value="Histidine-containing phosphotransfer domain, HPT domain"/>
    <property type="match status" value="1"/>
</dbReference>
<evidence type="ECO:0000256" key="3">
    <source>
        <dbReference type="PROSITE-ProRule" id="PRU00169"/>
    </source>
</evidence>
<dbReference type="CDD" id="cd17546">
    <property type="entry name" value="REC_hyHK_CKI1_RcsC-like"/>
    <property type="match status" value="1"/>
</dbReference>
<dbReference type="EMBL" id="CP073754">
    <property type="protein sequence ID" value="QWF71060.1"/>
    <property type="molecule type" value="Genomic_DNA"/>
</dbReference>
<dbReference type="InterPro" id="IPR001789">
    <property type="entry name" value="Sig_transdc_resp-reg_receiver"/>
</dbReference>
<organism evidence="6 7">
    <name type="scientific">Methylomonas paludis</name>
    <dbReference type="NCBI Taxonomy" id="1173101"/>
    <lineage>
        <taxon>Bacteria</taxon>
        <taxon>Pseudomonadati</taxon>
        <taxon>Pseudomonadota</taxon>
        <taxon>Gammaproteobacteria</taxon>
        <taxon>Methylococcales</taxon>
        <taxon>Methylococcaceae</taxon>
        <taxon>Methylomonas</taxon>
    </lineage>
</organism>
<dbReference type="InterPro" id="IPR036641">
    <property type="entry name" value="HPT_dom_sf"/>
</dbReference>
<dbReference type="AlphaFoldDB" id="A0A975R949"/>
<gene>
    <name evidence="6" type="ORF">KEF85_00730</name>
</gene>
<dbReference type="PROSITE" id="PS50894">
    <property type="entry name" value="HPT"/>
    <property type="match status" value="1"/>
</dbReference>
<dbReference type="SUPFAM" id="SSF52172">
    <property type="entry name" value="CheY-like"/>
    <property type="match status" value="1"/>
</dbReference>
<keyword evidence="7" id="KW-1185">Reference proteome</keyword>
<reference evidence="6" key="1">
    <citation type="submission" date="2021-04" db="EMBL/GenBank/DDBJ databases">
        <title>Draft genome sequence data of methanotrophic Methylovulum sp. strain S1L and Methylomonas sp. strain S2AM isolated from boreal lake water columns.</title>
        <authorList>
            <person name="Rissanen A.J."/>
            <person name="Mangayil R."/>
            <person name="Svenning M.M."/>
            <person name="Khanongnuch R."/>
        </authorList>
    </citation>
    <scope>NUCLEOTIDE SEQUENCE</scope>
    <source>
        <strain evidence="6">S2AM</strain>
    </source>
</reference>
<sequence length="246" mass="28231">MSNQNFSVLIADDNELNSWLLTEQLSQWTDDVTVAKHGKQAWQLLQNRKYSLILLDLHMPFLSGLELIKKVRSSDSINLHTISIAISAENADVRHALLTAGYNDCLFKPILLENLRRILQQWLGLAGADLPAYYAAQISQKTLFKRELAEKLLNSLFTEVPENLADIQQTLQQRDYLQAWQFAHKLQGSLGFYGFLDFLPMLESLQEHLLVQEENMANITLHALQTRFARVEQHKDHILHLVASED</sequence>
<dbReference type="GO" id="GO:0004672">
    <property type="term" value="F:protein kinase activity"/>
    <property type="evidence" value="ECO:0007669"/>
    <property type="project" value="UniProtKB-ARBA"/>
</dbReference>
<evidence type="ECO:0000259" key="5">
    <source>
        <dbReference type="PROSITE" id="PS50894"/>
    </source>
</evidence>
<dbReference type="PANTHER" id="PTHR43228:SF1">
    <property type="entry name" value="TWO-COMPONENT RESPONSE REGULATOR ARR22"/>
    <property type="match status" value="1"/>
</dbReference>
<keyword evidence="3" id="KW-0597">Phosphoprotein</keyword>
<dbReference type="Pfam" id="PF01627">
    <property type="entry name" value="Hpt"/>
    <property type="match status" value="1"/>
</dbReference>
<feature type="domain" description="Response regulatory" evidence="4">
    <location>
        <begin position="7"/>
        <end position="123"/>
    </location>
</feature>